<comment type="caution">
    <text evidence="2">The sequence shown here is derived from an EMBL/GenBank/DDBJ whole genome shotgun (WGS) entry which is preliminary data.</text>
</comment>
<gene>
    <name evidence="2" type="ORF">GGR21_001738</name>
</gene>
<accession>A0A840CVL3</accession>
<organism evidence="2 3">
    <name type="scientific">Dysgonomonas hofstadii</name>
    <dbReference type="NCBI Taxonomy" id="637886"/>
    <lineage>
        <taxon>Bacteria</taxon>
        <taxon>Pseudomonadati</taxon>
        <taxon>Bacteroidota</taxon>
        <taxon>Bacteroidia</taxon>
        <taxon>Bacteroidales</taxon>
        <taxon>Dysgonomonadaceae</taxon>
        <taxon>Dysgonomonas</taxon>
    </lineage>
</organism>
<proteinExistence type="predicted"/>
<keyword evidence="1" id="KW-0812">Transmembrane</keyword>
<dbReference type="Proteomes" id="UP000555103">
    <property type="component" value="Unassembled WGS sequence"/>
</dbReference>
<dbReference type="EMBL" id="JACIEP010000005">
    <property type="protein sequence ID" value="MBB4035843.1"/>
    <property type="molecule type" value="Genomic_DNA"/>
</dbReference>
<dbReference type="RefSeq" id="WP_221232968.1">
    <property type="nucleotide sequence ID" value="NZ_JACIEP010000005.1"/>
</dbReference>
<evidence type="ECO:0000313" key="3">
    <source>
        <dbReference type="Proteomes" id="UP000555103"/>
    </source>
</evidence>
<dbReference type="AlphaFoldDB" id="A0A840CVL3"/>
<name>A0A840CVL3_9BACT</name>
<reference evidence="2 3" key="1">
    <citation type="submission" date="2020-08" db="EMBL/GenBank/DDBJ databases">
        <title>Genomic Encyclopedia of Type Strains, Phase IV (KMG-IV): sequencing the most valuable type-strain genomes for metagenomic binning, comparative biology and taxonomic classification.</title>
        <authorList>
            <person name="Goeker M."/>
        </authorList>
    </citation>
    <scope>NUCLEOTIDE SEQUENCE [LARGE SCALE GENOMIC DNA]</scope>
    <source>
        <strain evidence="2 3">DSM 104969</strain>
    </source>
</reference>
<evidence type="ECO:0000313" key="2">
    <source>
        <dbReference type="EMBL" id="MBB4035843.1"/>
    </source>
</evidence>
<keyword evidence="3" id="KW-1185">Reference proteome</keyword>
<feature type="transmembrane region" description="Helical" evidence="1">
    <location>
        <begin position="7"/>
        <end position="28"/>
    </location>
</feature>
<feature type="transmembrane region" description="Helical" evidence="1">
    <location>
        <begin position="40"/>
        <end position="58"/>
    </location>
</feature>
<evidence type="ECO:0000256" key="1">
    <source>
        <dbReference type="SAM" id="Phobius"/>
    </source>
</evidence>
<sequence>MFKKNMLIGYIASMGFLFLLFVVFTAQNGLSWWTSPENELLIFFPLWAIGAFFIGYSVSKYYTLKKRCQTDEEEDS</sequence>
<keyword evidence="1" id="KW-1133">Transmembrane helix</keyword>
<protein>
    <submittedName>
        <fullName evidence="2">ACR3 family arsenite efflux pump ArsB</fullName>
    </submittedName>
</protein>
<keyword evidence="1" id="KW-0472">Membrane</keyword>